<dbReference type="SUPFAM" id="SSF52540">
    <property type="entry name" value="P-loop containing nucleoside triphosphate hydrolases"/>
    <property type="match status" value="1"/>
</dbReference>
<evidence type="ECO:0000313" key="5">
    <source>
        <dbReference type="EMBL" id="EGD46931.1"/>
    </source>
</evidence>
<reference evidence="5" key="2">
    <citation type="submission" date="2011-01" db="EMBL/GenBank/DDBJ databases">
        <title>The Non-contiguous Finished genome of Clostridium papyrosolvens.</title>
        <authorList>
            <person name="Lucas S."/>
            <person name="Copeland A."/>
            <person name="Lapidus A."/>
            <person name="Cheng J.-F."/>
            <person name="Goodwin L."/>
            <person name="Pitluck S."/>
            <person name="Misra M."/>
            <person name="Chertkov O."/>
            <person name="Detter J.C."/>
            <person name="Han C."/>
            <person name="Tapia R."/>
            <person name="Land M."/>
            <person name="Hauser L."/>
            <person name="Kyrpides N."/>
            <person name="Ivanova N."/>
            <person name="Pagani I."/>
            <person name="Mouttaki H."/>
            <person name="He Z."/>
            <person name="Zhou J."/>
            <person name="Hemme C.L."/>
            <person name="Woyke T."/>
        </authorList>
    </citation>
    <scope>NUCLEOTIDE SEQUENCE [LARGE SCALE GENOMIC DNA]</scope>
    <source>
        <strain evidence="5">DSM 2782</strain>
    </source>
</reference>
<dbReference type="GO" id="GO:0016887">
    <property type="term" value="F:ATP hydrolysis activity"/>
    <property type="evidence" value="ECO:0007669"/>
    <property type="project" value="InterPro"/>
</dbReference>
<keyword evidence="2" id="KW-0547">Nucleotide-binding</keyword>
<dbReference type="AlphaFoldDB" id="F1TEZ3"/>
<evidence type="ECO:0000313" key="6">
    <source>
        <dbReference type="Proteomes" id="UP000003860"/>
    </source>
</evidence>
<dbReference type="CDD" id="cd03230">
    <property type="entry name" value="ABC_DR_subfamily_A"/>
    <property type="match status" value="1"/>
</dbReference>
<dbReference type="SMART" id="SM00382">
    <property type="entry name" value="AAA"/>
    <property type="match status" value="1"/>
</dbReference>
<dbReference type="InterPro" id="IPR003593">
    <property type="entry name" value="AAA+_ATPase"/>
</dbReference>
<dbReference type="GO" id="GO:0005524">
    <property type="term" value="F:ATP binding"/>
    <property type="evidence" value="ECO:0007669"/>
    <property type="project" value="UniProtKB-KW"/>
</dbReference>
<accession>F1TEZ3</accession>
<dbReference type="PROSITE" id="PS50893">
    <property type="entry name" value="ABC_TRANSPORTER_2"/>
    <property type="match status" value="1"/>
</dbReference>
<dbReference type="Pfam" id="PF00005">
    <property type="entry name" value="ABC_tran"/>
    <property type="match status" value="1"/>
</dbReference>
<dbReference type="InterPro" id="IPR003439">
    <property type="entry name" value="ABC_transporter-like_ATP-bd"/>
</dbReference>
<keyword evidence="6" id="KW-1185">Reference proteome</keyword>
<dbReference type="PANTHER" id="PTHR42939">
    <property type="entry name" value="ABC TRANSPORTER ATP-BINDING PROTEIN ALBC-RELATED"/>
    <property type="match status" value="1"/>
</dbReference>
<dbReference type="EMBL" id="ACXX02000010">
    <property type="protein sequence ID" value="EGD46931.1"/>
    <property type="molecule type" value="Genomic_DNA"/>
</dbReference>
<evidence type="ECO:0000256" key="3">
    <source>
        <dbReference type="ARBA" id="ARBA00022840"/>
    </source>
</evidence>
<evidence type="ECO:0000256" key="2">
    <source>
        <dbReference type="ARBA" id="ARBA00022741"/>
    </source>
</evidence>
<comment type="caution">
    <text evidence="5">The sequence shown here is derived from an EMBL/GenBank/DDBJ whole genome shotgun (WGS) entry which is preliminary data.</text>
</comment>
<reference evidence="5" key="1">
    <citation type="submission" date="2009-07" db="EMBL/GenBank/DDBJ databases">
        <authorList>
            <consortium name="US DOE Joint Genome Institute (JGI-PGF)"/>
            <person name="Lucas S."/>
            <person name="Copeland A."/>
            <person name="Lapidus A."/>
            <person name="Glavina del Rio T."/>
            <person name="Tice H."/>
            <person name="Bruce D."/>
            <person name="Goodwin L."/>
            <person name="Pitluck S."/>
            <person name="Larimer F."/>
            <person name="Land M.L."/>
            <person name="Mouttaki H."/>
            <person name="He Z."/>
            <person name="Zhou J."/>
            <person name="Hemme C.L."/>
        </authorList>
    </citation>
    <scope>NUCLEOTIDE SEQUENCE [LARGE SCALE GENOMIC DNA]</scope>
    <source>
        <strain evidence="5">DSM 2782</strain>
    </source>
</reference>
<feature type="domain" description="ABC transporter" evidence="4">
    <location>
        <begin position="2"/>
        <end position="225"/>
    </location>
</feature>
<evidence type="ECO:0000259" key="4">
    <source>
        <dbReference type="PROSITE" id="PS50893"/>
    </source>
</evidence>
<sequence length="237" mass="26880">MIEVKNLSKYYGEFQALKNISFSIKKSSIVGLIGSNGAGKTTIIKNVVKLLEPDSGEILLDGKNISKLSEYPVSYIPDEPVYFEELTLYENLLFLCKIYKSDKNKILELSDRFKISEYFNNFPSQLSKGNQQKMMIVFSILRGFDLLIADEPFNGLDPEQINEFKNLLISLRDEGKTILLSTHMLDLAETICDSFIFINRGMLVAEGTKKELLDLSKSSKNSLESIFIDLVNQRGHI</sequence>
<keyword evidence="3" id="KW-0067">ATP-binding</keyword>
<dbReference type="STRING" id="588581.Cpap_1126"/>
<proteinExistence type="predicted"/>
<keyword evidence="1" id="KW-0813">Transport</keyword>
<dbReference type="Proteomes" id="UP000003860">
    <property type="component" value="Unassembled WGS sequence"/>
</dbReference>
<dbReference type="PANTHER" id="PTHR42939:SF1">
    <property type="entry name" value="ABC TRANSPORTER ATP-BINDING PROTEIN ALBC-RELATED"/>
    <property type="match status" value="1"/>
</dbReference>
<dbReference type="RefSeq" id="WP_004620456.1">
    <property type="nucleotide sequence ID" value="NZ_ACXX02000010.1"/>
</dbReference>
<protein>
    <submittedName>
        <fullName evidence="5">ABC transporter related protein</fullName>
    </submittedName>
</protein>
<organism evidence="5 6">
    <name type="scientific">Ruminiclostridium papyrosolvens DSM 2782</name>
    <dbReference type="NCBI Taxonomy" id="588581"/>
    <lineage>
        <taxon>Bacteria</taxon>
        <taxon>Bacillati</taxon>
        <taxon>Bacillota</taxon>
        <taxon>Clostridia</taxon>
        <taxon>Eubacteriales</taxon>
        <taxon>Oscillospiraceae</taxon>
        <taxon>Ruminiclostridium</taxon>
    </lineage>
</organism>
<dbReference type="eggNOG" id="COG1131">
    <property type="taxonomic scope" value="Bacteria"/>
</dbReference>
<gene>
    <name evidence="5" type="ORF">Cpap_1126</name>
</gene>
<dbReference type="OrthoDB" id="9775135at2"/>
<dbReference type="InterPro" id="IPR051782">
    <property type="entry name" value="ABC_Transporter_VariousFunc"/>
</dbReference>
<name>F1TEZ3_9FIRM</name>
<dbReference type="InterPro" id="IPR027417">
    <property type="entry name" value="P-loop_NTPase"/>
</dbReference>
<dbReference type="Gene3D" id="3.40.50.300">
    <property type="entry name" value="P-loop containing nucleotide triphosphate hydrolases"/>
    <property type="match status" value="1"/>
</dbReference>
<evidence type="ECO:0000256" key="1">
    <source>
        <dbReference type="ARBA" id="ARBA00022448"/>
    </source>
</evidence>